<gene>
    <name evidence="2" type="ORF">F3N42_08800</name>
</gene>
<dbReference type="Pfam" id="PF21168">
    <property type="entry name" value="FkbO_Hyg5-like_N"/>
    <property type="match status" value="1"/>
</dbReference>
<accession>A0A5N0TDN7</accession>
<dbReference type="EMBL" id="VYXP01000005">
    <property type="protein sequence ID" value="KAA9131409.1"/>
    <property type="molecule type" value="Genomic_DNA"/>
</dbReference>
<dbReference type="InterPro" id="IPR035959">
    <property type="entry name" value="RutC-like_sf"/>
</dbReference>
<sequence>MSFALDDASPGTEFARFDFRPGARPGDGVFTVDMAHLAGPRIESWTSADAGNLLFVELRAAPGEDIMAAAERLYRELFRHLDERGFRHIIKAWNHVPDINHGEGDDEIYKRFCLGRARAIDAAYADRPMPAGTGVGFSADAGLQVQALASREAPLYIENPRQVSAFEYPRQYGPRSPSFSRAVVAGPGRDRLFVSGTAAIVGHQSKHADCLVSQVEETLRNWQSLFAACTTATGLKAGFDQGGAYRVYLRHADDLDDCLAALARGGVPLEKTTVLRADICRPELLFELDGVVALT</sequence>
<dbReference type="Proteomes" id="UP000325372">
    <property type="component" value="Unassembled WGS sequence"/>
</dbReference>
<dbReference type="InterPro" id="IPR049368">
    <property type="entry name" value="FkbO_Hyg5-like_N"/>
</dbReference>
<evidence type="ECO:0000313" key="2">
    <source>
        <dbReference type="EMBL" id="KAA9131409.1"/>
    </source>
</evidence>
<proteinExistence type="predicted"/>
<evidence type="ECO:0000259" key="1">
    <source>
        <dbReference type="Pfam" id="PF21168"/>
    </source>
</evidence>
<reference evidence="2 3" key="1">
    <citation type="submission" date="2019-09" db="EMBL/GenBank/DDBJ databases">
        <title>Wenzhouxiangella sp. Genome sequencing and assembly.</title>
        <authorList>
            <person name="Zhang R."/>
        </authorList>
    </citation>
    <scope>NUCLEOTIDE SEQUENCE [LARGE SCALE GENOMIC DNA]</scope>
    <source>
        <strain evidence="2 3">W260</strain>
    </source>
</reference>
<comment type="caution">
    <text evidence="2">The sequence shown here is derived from an EMBL/GenBank/DDBJ whole genome shotgun (WGS) entry which is preliminary data.</text>
</comment>
<evidence type="ECO:0000313" key="3">
    <source>
        <dbReference type="Proteomes" id="UP000325372"/>
    </source>
</evidence>
<dbReference type="SUPFAM" id="SSF55298">
    <property type="entry name" value="YjgF-like"/>
    <property type="match status" value="1"/>
</dbReference>
<keyword evidence="3" id="KW-1185">Reference proteome</keyword>
<name>A0A5N0TDN7_9GAMM</name>
<protein>
    <recommendedName>
        <fullName evidence="1">Chorismatase FkbO/Hyg5-like N-terminal domain-containing protein</fullName>
    </recommendedName>
</protein>
<organism evidence="2 3">
    <name type="scientific">Marinihelvus fidelis</name>
    <dbReference type="NCBI Taxonomy" id="2613842"/>
    <lineage>
        <taxon>Bacteria</taxon>
        <taxon>Pseudomonadati</taxon>
        <taxon>Pseudomonadota</taxon>
        <taxon>Gammaproteobacteria</taxon>
        <taxon>Chromatiales</taxon>
        <taxon>Wenzhouxiangellaceae</taxon>
        <taxon>Marinihelvus</taxon>
    </lineage>
</organism>
<dbReference type="Gene3D" id="3.30.1330.40">
    <property type="entry name" value="RutC-like"/>
    <property type="match status" value="1"/>
</dbReference>
<dbReference type="AlphaFoldDB" id="A0A5N0TDN7"/>
<feature type="domain" description="Chorismatase FkbO/Hyg5-like N-terminal" evidence="1">
    <location>
        <begin position="46"/>
        <end position="149"/>
    </location>
</feature>